<gene>
    <name evidence="2" type="ORF">C1SCF055_LOCUS23808</name>
</gene>
<accession>A0A9P1CSB9</accession>
<dbReference type="EMBL" id="CAMXCT010002335">
    <property type="protein sequence ID" value="CAI3997424.1"/>
    <property type="molecule type" value="Genomic_DNA"/>
</dbReference>
<evidence type="ECO:0000256" key="1">
    <source>
        <dbReference type="SAM" id="MobiDB-lite"/>
    </source>
</evidence>
<dbReference type="OrthoDB" id="10598406at2759"/>
<dbReference type="EMBL" id="CAMXCT030002335">
    <property type="protein sequence ID" value="CAL4784736.1"/>
    <property type="molecule type" value="Genomic_DNA"/>
</dbReference>
<reference evidence="3" key="2">
    <citation type="submission" date="2024-04" db="EMBL/GenBank/DDBJ databases">
        <authorList>
            <person name="Chen Y."/>
            <person name="Shah S."/>
            <person name="Dougan E. K."/>
            <person name="Thang M."/>
            <person name="Chan C."/>
        </authorList>
    </citation>
    <scope>NUCLEOTIDE SEQUENCE [LARGE SCALE GENOMIC DNA]</scope>
</reference>
<evidence type="ECO:0000313" key="2">
    <source>
        <dbReference type="EMBL" id="CAI3997424.1"/>
    </source>
</evidence>
<reference evidence="2" key="1">
    <citation type="submission" date="2022-10" db="EMBL/GenBank/DDBJ databases">
        <authorList>
            <person name="Chen Y."/>
            <person name="Dougan E. K."/>
            <person name="Chan C."/>
            <person name="Rhodes N."/>
            <person name="Thang M."/>
        </authorList>
    </citation>
    <scope>NUCLEOTIDE SEQUENCE</scope>
</reference>
<dbReference type="AlphaFoldDB" id="A0A9P1CSB9"/>
<dbReference type="EMBL" id="CAMXCT020002335">
    <property type="protein sequence ID" value="CAL1150799.1"/>
    <property type="molecule type" value="Genomic_DNA"/>
</dbReference>
<evidence type="ECO:0000313" key="3">
    <source>
        <dbReference type="EMBL" id="CAL1150799.1"/>
    </source>
</evidence>
<keyword evidence="4" id="KW-1185">Reference proteome</keyword>
<proteinExistence type="predicted"/>
<protein>
    <submittedName>
        <fullName evidence="2">Uncharacterized protein</fullName>
    </submittedName>
</protein>
<feature type="region of interest" description="Disordered" evidence="1">
    <location>
        <begin position="348"/>
        <end position="372"/>
    </location>
</feature>
<comment type="caution">
    <text evidence="2">The sequence shown here is derived from an EMBL/GenBank/DDBJ whole genome shotgun (WGS) entry which is preliminary data.</text>
</comment>
<sequence>MASRLARVAALQKQLEARALRRFARRFAAAAERSKTPAPPRWPFLRSKRLTSELSKFFDADGPDGPRELWVAGGRGSGASTAIQAAVGSSKQTIFVDAEKGEDVMQDTLRRRLAEILTNRKEVAVETMLAAVLEDFPKASRGLVASLEAVAGRLGLPTALPSGVEVPACRELLEKHRQDPLRLAVSSCQMLAQLPRLQLSPPSAVHVALALLSDAGRREGGASSAVDFLFSAARGCQTDLPVVLLRAHAAREGLVESIRKTGGGLRVLIQSYDAFASVRAAESGVPVLTSDEWSQDMARAIFLPRFIPEQEAQDWPAVWEAVGGHPAHLRQLSELIVEERKVIEAERLQEEKEEEQAERHRQKLRPGRNPDAEEYLEIAKQQSRDDSFRADARQPEGAVELVLRRLPELMKEEIDAVERQLQRFAVHPSLPGLLPSGSGKRVAALNLKLKELAEGVAVEGGFQDVDPLALALLETNLLVPKWHPRRRLVTPNQLTRSLLASRLFCGETGCMGGCSLRLLEIVNVFSEQLEKKGLQLVRRIVSDSVDAEELPSSGLAFPKTDRRSQVVRGLVFCRSLTSLPDTQWNSGVFSDVVGLNAVLGESGDKKEDDKSVDKERLFDAISKGFEMTQQCVPTIKEHSAATKSRQEDLKQIVPEINAKTWLVVWNMFIFPYIANNNPK</sequence>
<name>A0A9P1CSB9_9DINO</name>
<dbReference type="Proteomes" id="UP001152797">
    <property type="component" value="Unassembled WGS sequence"/>
</dbReference>
<evidence type="ECO:0000313" key="4">
    <source>
        <dbReference type="Proteomes" id="UP001152797"/>
    </source>
</evidence>
<organism evidence="2">
    <name type="scientific">Cladocopium goreaui</name>
    <dbReference type="NCBI Taxonomy" id="2562237"/>
    <lineage>
        <taxon>Eukaryota</taxon>
        <taxon>Sar</taxon>
        <taxon>Alveolata</taxon>
        <taxon>Dinophyceae</taxon>
        <taxon>Suessiales</taxon>
        <taxon>Symbiodiniaceae</taxon>
        <taxon>Cladocopium</taxon>
    </lineage>
</organism>